<sequence>MAAVLPKPRRRGSAGKPGPSRALRVGRLLLVPLLASLLLLAVAGGLLRAGLPVGGGVLVGQAAAQHAALMICGFFGAVVSLERAVALKARAAFAVPLLALAGGLALLAGWPQAGALAFTAAALGFTGVNLAIVHRQAAPHTIVLLVSALAWLTGNVRLTVGLHDDAMLASWFAFLVITIAAERLEMTRLMRRRAAAQPLLVAVLCALLAGAALWSALFGVALVALALWFMSFDIARQTVRAKGLTRYMALCLLGGYAWLAVAGVAWLGLSLGWASRDAALHALGLGFIFCMVMGHAPVILPAVARIKVQFDAAFYLPLALLHASLVLRLAGPAWRPTGAVLNAMAMALFALVMVRAALRWRAMERARS</sequence>
<dbReference type="Proteomes" id="UP001293718">
    <property type="component" value="Unassembled WGS sequence"/>
</dbReference>
<gene>
    <name evidence="2" type="ORF">SM757_14310</name>
</gene>
<dbReference type="EMBL" id="JAXOJX010000022">
    <property type="protein sequence ID" value="MDZ5457749.1"/>
    <property type="molecule type" value="Genomic_DNA"/>
</dbReference>
<keyword evidence="1" id="KW-0472">Membrane</keyword>
<evidence type="ECO:0000256" key="1">
    <source>
        <dbReference type="SAM" id="Phobius"/>
    </source>
</evidence>
<feature type="transmembrane region" description="Helical" evidence="1">
    <location>
        <begin position="116"/>
        <end position="134"/>
    </location>
</feature>
<evidence type="ECO:0000313" key="2">
    <source>
        <dbReference type="EMBL" id="MDZ5457749.1"/>
    </source>
</evidence>
<feature type="transmembrane region" description="Helical" evidence="1">
    <location>
        <begin position="247"/>
        <end position="267"/>
    </location>
</feature>
<reference evidence="2 3" key="1">
    <citation type="submission" date="2023-11" db="EMBL/GenBank/DDBJ databases">
        <title>Draft genome of Azohydromonas lata strain H1 (DSM1123), a polyhydroxyalkanoate producer.</title>
        <authorList>
            <person name="Traversa D."/>
            <person name="D'Addabbo P."/>
            <person name="Pazzani C."/>
            <person name="Manzari C."/>
            <person name="Chiara M."/>
            <person name="Scrascia M."/>
        </authorList>
    </citation>
    <scope>NUCLEOTIDE SEQUENCE [LARGE SCALE GENOMIC DNA]</scope>
    <source>
        <strain evidence="2 3">H1</strain>
    </source>
</reference>
<accession>A0ABU5IFZ1</accession>
<feature type="transmembrane region" description="Helical" evidence="1">
    <location>
        <begin position="141"/>
        <end position="160"/>
    </location>
</feature>
<feature type="transmembrane region" description="Helical" evidence="1">
    <location>
        <begin position="279"/>
        <end position="300"/>
    </location>
</feature>
<feature type="transmembrane region" description="Helical" evidence="1">
    <location>
        <begin position="91"/>
        <end position="110"/>
    </location>
</feature>
<feature type="transmembrane region" description="Helical" evidence="1">
    <location>
        <begin position="166"/>
        <end position="182"/>
    </location>
</feature>
<organism evidence="2 3">
    <name type="scientific">Azohydromonas lata</name>
    <dbReference type="NCBI Taxonomy" id="45677"/>
    <lineage>
        <taxon>Bacteria</taxon>
        <taxon>Pseudomonadati</taxon>
        <taxon>Pseudomonadota</taxon>
        <taxon>Betaproteobacteria</taxon>
        <taxon>Burkholderiales</taxon>
        <taxon>Sphaerotilaceae</taxon>
        <taxon>Azohydromonas</taxon>
    </lineage>
</organism>
<feature type="transmembrane region" description="Helical" evidence="1">
    <location>
        <begin position="337"/>
        <end position="358"/>
    </location>
</feature>
<name>A0ABU5IFZ1_9BURK</name>
<comment type="caution">
    <text evidence="2">The sequence shown here is derived from an EMBL/GenBank/DDBJ whole genome shotgun (WGS) entry which is preliminary data.</text>
</comment>
<evidence type="ECO:0000313" key="3">
    <source>
        <dbReference type="Proteomes" id="UP001293718"/>
    </source>
</evidence>
<protein>
    <submittedName>
        <fullName evidence="2">Uncharacterized protein</fullName>
    </submittedName>
</protein>
<keyword evidence="3" id="KW-1185">Reference proteome</keyword>
<proteinExistence type="predicted"/>
<feature type="transmembrane region" description="Helical" evidence="1">
    <location>
        <begin position="194"/>
        <end position="211"/>
    </location>
</feature>
<dbReference type="RefSeq" id="WP_238455711.1">
    <property type="nucleotide sequence ID" value="NZ_JAXOJX010000022.1"/>
</dbReference>
<keyword evidence="1" id="KW-1133">Transmembrane helix</keyword>
<feature type="transmembrane region" description="Helical" evidence="1">
    <location>
        <begin position="58"/>
        <end position="79"/>
    </location>
</feature>
<keyword evidence="1" id="KW-0812">Transmembrane</keyword>